<keyword evidence="1" id="KW-1133">Transmembrane helix</keyword>
<evidence type="ECO:0000256" key="1">
    <source>
        <dbReference type="SAM" id="Phobius"/>
    </source>
</evidence>
<evidence type="ECO:0000313" key="3">
    <source>
        <dbReference type="Proteomes" id="UP000515928"/>
    </source>
</evidence>
<keyword evidence="1" id="KW-0812">Transmembrane</keyword>
<name>A0A7G9S175_9FIRM</name>
<organism evidence="2 3">
    <name type="scientific">Erysipelothrix inopinata</name>
    <dbReference type="NCBI Taxonomy" id="225084"/>
    <lineage>
        <taxon>Bacteria</taxon>
        <taxon>Bacillati</taxon>
        <taxon>Bacillota</taxon>
        <taxon>Erysipelotrichia</taxon>
        <taxon>Erysipelotrichales</taxon>
        <taxon>Erysipelotrichaceae</taxon>
        <taxon>Erysipelothrix</taxon>
    </lineage>
</organism>
<feature type="transmembrane region" description="Helical" evidence="1">
    <location>
        <begin position="21"/>
        <end position="46"/>
    </location>
</feature>
<keyword evidence="1" id="KW-0472">Membrane</keyword>
<dbReference type="EMBL" id="CP060715">
    <property type="protein sequence ID" value="QNN61600.1"/>
    <property type="molecule type" value="Genomic_DNA"/>
</dbReference>
<reference evidence="2 3" key="1">
    <citation type="submission" date="2020-08" db="EMBL/GenBank/DDBJ databases">
        <title>Genome sequence of Erysipelothrix inopinata DSM 15511T.</title>
        <authorList>
            <person name="Hyun D.-W."/>
            <person name="Bae J.-W."/>
        </authorList>
    </citation>
    <scope>NUCLEOTIDE SEQUENCE [LARGE SCALE GENOMIC DNA]</scope>
    <source>
        <strain evidence="2 3">DSM 15511</strain>
    </source>
</reference>
<feature type="transmembrane region" description="Helical" evidence="1">
    <location>
        <begin position="52"/>
        <end position="69"/>
    </location>
</feature>
<accession>A0A7G9S175</accession>
<proteinExistence type="predicted"/>
<gene>
    <name evidence="2" type="ORF">H9L01_04400</name>
</gene>
<protein>
    <submittedName>
        <fullName evidence="2">Uncharacterized protein</fullName>
    </submittedName>
</protein>
<dbReference type="AlphaFoldDB" id="A0A7G9S175"/>
<evidence type="ECO:0000313" key="2">
    <source>
        <dbReference type="EMBL" id="QNN61600.1"/>
    </source>
</evidence>
<sequence>MNELEKNAQETLKSASKQLKFLTMVTNVTSYIVVGGLLSVTLYNIFTEGFGDTIWMILITAITAPMILVSMRRKINSSHEDRFLKSFDFIVDAQWVCGTYHDILKQAIESYPLKTKSDTLIESYGITILHRNHDEEVNEFLNDYELWLEDKILKNRFEFLRQVKENPKMTWGEFESLRNGTIETMIAKGKSKLDSLFIITYTAKLDLVGLYYKESYDKILEIIEAKHQDAMKHQNPQYELLKGMAYLKLEDLEKGKKALQNCVNVANDSIYKRYASELLSTL</sequence>
<dbReference type="RefSeq" id="WP_187534799.1">
    <property type="nucleotide sequence ID" value="NZ_CBCSHU010000003.1"/>
</dbReference>
<keyword evidence="3" id="KW-1185">Reference proteome</keyword>
<dbReference type="KEGG" id="eio:H9L01_04400"/>
<dbReference type="Proteomes" id="UP000515928">
    <property type="component" value="Chromosome"/>
</dbReference>